<proteinExistence type="inferred from homology"/>
<dbReference type="InterPro" id="IPR023153">
    <property type="entry name" value="DarP_sf"/>
</dbReference>
<keyword evidence="4 5" id="KW-0694">RNA-binding</keyword>
<dbReference type="HAMAP" id="MF_00765">
    <property type="entry name" value="DarP"/>
    <property type="match status" value="1"/>
</dbReference>
<dbReference type="EMBL" id="BSOT01000006">
    <property type="protein sequence ID" value="GLR71725.1"/>
    <property type="molecule type" value="Genomic_DNA"/>
</dbReference>
<reference evidence="6" key="1">
    <citation type="journal article" date="2014" name="Int. J. Syst. Evol. Microbiol.">
        <title>Complete genome sequence of Corynebacterium casei LMG S-19264T (=DSM 44701T), isolated from a smear-ripened cheese.</title>
        <authorList>
            <consortium name="US DOE Joint Genome Institute (JGI-PGF)"/>
            <person name="Walter F."/>
            <person name="Albersmeier A."/>
            <person name="Kalinowski J."/>
            <person name="Ruckert C."/>
        </authorList>
    </citation>
    <scope>NUCLEOTIDE SEQUENCE</scope>
    <source>
        <strain evidence="6">NBRC 110023</strain>
    </source>
</reference>
<dbReference type="InterPro" id="IPR006839">
    <property type="entry name" value="DarP"/>
</dbReference>
<comment type="caution">
    <text evidence="6">The sequence shown here is derived from an EMBL/GenBank/DDBJ whole genome shotgun (WGS) entry which is preliminary data.</text>
</comment>
<keyword evidence="2 5" id="KW-0690">Ribosome biogenesis</keyword>
<keyword evidence="3 5" id="KW-0699">rRNA-binding</keyword>
<dbReference type="AlphaFoldDB" id="A0AA37T5A5"/>
<gene>
    <name evidence="5" type="primary">darP</name>
    <name evidence="6" type="ORF">GCM10007852_26330</name>
</gene>
<reference evidence="6" key="2">
    <citation type="submission" date="2023-01" db="EMBL/GenBank/DDBJ databases">
        <title>Draft genome sequence of Agaribacter marinus strain NBRC 110023.</title>
        <authorList>
            <person name="Sun Q."/>
            <person name="Mori K."/>
        </authorList>
    </citation>
    <scope>NUCLEOTIDE SEQUENCE</scope>
    <source>
        <strain evidence="6">NBRC 110023</strain>
    </source>
</reference>
<dbReference type="GO" id="GO:0019843">
    <property type="term" value="F:rRNA binding"/>
    <property type="evidence" value="ECO:0007669"/>
    <property type="project" value="UniProtKB-UniRule"/>
</dbReference>
<keyword evidence="1 5" id="KW-0963">Cytoplasm</keyword>
<organism evidence="6 7">
    <name type="scientific">Agaribacter marinus</name>
    <dbReference type="NCBI Taxonomy" id="1431249"/>
    <lineage>
        <taxon>Bacteria</taxon>
        <taxon>Pseudomonadati</taxon>
        <taxon>Pseudomonadota</taxon>
        <taxon>Gammaproteobacteria</taxon>
        <taxon>Alteromonadales</taxon>
        <taxon>Alteromonadaceae</taxon>
        <taxon>Agaribacter</taxon>
    </lineage>
</organism>
<evidence type="ECO:0000256" key="4">
    <source>
        <dbReference type="ARBA" id="ARBA00022884"/>
    </source>
</evidence>
<comment type="subcellular location">
    <subcellularLocation>
        <location evidence="5">Cytoplasm</location>
    </subcellularLocation>
    <text evidence="5">Associates with late stage pre-50S ribosomal subunits.</text>
</comment>
<dbReference type="PIRSF" id="PIRSF016183">
    <property type="entry name" value="UCP016183"/>
    <property type="match status" value="1"/>
</dbReference>
<dbReference type="PANTHER" id="PTHR38101">
    <property type="entry name" value="UPF0307 PROTEIN YJGA"/>
    <property type="match status" value="1"/>
</dbReference>
<sequence>MNQFDDQPDDEIEYVSKTQLKKESEDLKKLGLELLDLTPGQLAKIPLDDDLADALGLAAKINRKKEGFRRQIQFIGKLLRKTDIEPIELAMSKLRGAHQEDVNKFHRLEVWRDKLIQYGDDEIQNLLNEYPHGDRQKLRHLVRTAKKEADNNKPPSASREMFKYLRSLAETA</sequence>
<evidence type="ECO:0000256" key="5">
    <source>
        <dbReference type="HAMAP-Rule" id="MF_00765"/>
    </source>
</evidence>
<dbReference type="Gene3D" id="1.10.60.30">
    <property type="entry name" value="PSPTO4464-like domains"/>
    <property type="match status" value="2"/>
</dbReference>
<name>A0AA37T5A5_9ALTE</name>
<evidence type="ECO:0000313" key="7">
    <source>
        <dbReference type="Proteomes" id="UP001156601"/>
    </source>
</evidence>
<dbReference type="FunFam" id="1.10.60.30:FF:000002">
    <property type="entry name" value="UPF0307 protein YjgA"/>
    <property type="match status" value="1"/>
</dbReference>
<evidence type="ECO:0000313" key="6">
    <source>
        <dbReference type="EMBL" id="GLR71725.1"/>
    </source>
</evidence>
<comment type="function">
    <text evidence="5">Member of a network of 50S ribosomal subunit biogenesis factors which assembles along the 30S-50S interface, preventing incorrect 23S rRNA structures from forming. Promotes peptidyl transferase center (PTC) maturation.</text>
</comment>
<evidence type="ECO:0000256" key="3">
    <source>
        <dbReference type="ARBA" id="ARBA00022730"/>
    </source>
</evidence>
<dbReference type="GO" id="GO:1902626">
    <property type="term" value="P:assembly of large subunit precursor of preribosome"/>
    <property type="evidence" value="ECO:0007669"/>
    <property type="project" value="UniProtKB-UniRule"/>
</dbReference>
<dbReference type="GO" id="GO:0043022">
    <property type="term" value="F:ribosome binding"/>
    <property type="evidence" value="ECO:0007669"/>
    <property type="project" value="UniProtKB-UniRule"/>
</dbReference>
<dbReference type="Proteomes" id="UP001156601">
    <property type="component" value="Unassembled WGS sequence"/>
</dbReference>
<evidence type="ECO:0000256" key="2">
    <source>
        <dbReference type="ARBA" id="ARBA00022517"/>
    </source>
</evidence>
<dbReference type="RefSeq" id="WP_284218061.1">
    <property type="nucleotide sequence ID" value="NZ_BSOT01000006.1"/>
</dbReference>
<keyword evidence="7" id="KW-1185">Reference proteome</keyword>
<dbReference type="CDD" id="cd16331">
    <property type="entry name" value="YjgA-like"/>
    <property type="match status" value="1"/>
</dbReference>
<comment type="similarity">
    <text evidence="5">Belongs to the DarP family.</text>
</comment>
<dbReference type="SUPFAM" id="SSF158710">
    <property type="entry name" value="PSPTO4464-like"/>
    <property type="match status" value="1"/>
</dbReference>
<dbReference type="Pfam" id="PF04751">
    <property type="entry name" value="DarP"/>
    <property type="match status" value="1"/>
</dbReference>
<dbReference type="GO" id="GO:0005829">
    <property type="term" value="C:cytosol"/>
    <property type="evidence" value="ECO:0007669"/>
    <property type="project" value="TreeGrafter"/>
</dbReference>
<dbReference type="PANTHER" id="PTHR38101:SF1">
    <property type="entry name" value="UPF0307 PROTEIN YJGA"/>
    <property type="match status" value="1"/>
</dbReference>
<protein>
    <recommendedName>
        <fullName evidence="5">Dual-action ribosomal maturation protein DarP</fullName>
    </recommendedName>
    <alternativeName>
        <fullName evidence="5">Large ribosomal subunit assembly factor DarP</fullName>
    </alternativeName>
</protein>
<accession>A0AA37T5A5</accession>
<evidence type="ECO:0000256" key="1">
    <source>
        <dbReference type="ARBA" id="ARBA00022490"/>
    </source>
</evidence>
<dbReference type="NCBIfam" id="NF003593">
    <property type="entry name" value="PRK05255.1-1"/>
    <property type="match status" value="1"/>
</dbReference>